<comment type="caution">
    <text evidence="1">The sequence shown here is derived from an EMBL/GenBank/DDBJ whole genome shotgun (WGS) entry which is preliminary data.</text>
</comment>
<protein>
    <submittedName>
        <fullName evidence="1">Conjugal transfer protein</fullName>
    </submittedName>
</protein>
<accession>A0A6L6G7S4</accession>
<evidence type="ECO:0000313" key="1">
    <source>
        <dbReference type="EMBL" id="MTD01268.1"/>
    </source>
</evidence>
<evidence type="ECO:0000313" key="2">
    <source>
        <dbReference type="Proteomes" id="UP000483839"/>
    </source>
</evidence>
<sequence>MAKVGLNFGEKMQIADKTYRILNDGLVDLKEIFGELSFRSFEGSDLIYADDTTQPRRQDGTYPQIPTGESRGLIVGIFSSVQAQTEFFTLVDTSLGEFESLQLKYRDPIELEDIIVTYSSVGSNQFKLFASKIKKKGTVNTLVKDSQQTKQDKKD</sequence>
<gene>
    <name evidence="1" type="ORF">GKS16_03125</name>
</gene>
<name>A0A6L6G7S4_STRUB</name>
<dbReference type="RefSeq" id="WP_154617279.1">
    <property type="nucleotide sequence ID" value="NZ_JADFAY010000012.1"/>
</dbReference>
<dbReference type="Proteomes" id="UP000483839">
    <property type="component" value="Unassembled WGS sequence"/>
</dbReference>
<dbReference type="AlphaFoldDB" id="A0A6L6G7S4"/>
<organism evidence="1 2">
    <name type="scientific">Streptococcus uberis</name>
    <dbReference type="NCBI Taxonomy" id="1349"/>
    <lineage>
        <taxon>Bacteria</taxon>
        <taxon>Bacillati</taxon>
        <taxon>Bacillota</taxon>
        <taxon>Bacilli</taxon>
        <taxon>Lactobacillales</taxon>
        <taxon>Streptococcaceae</taxon>
        <taxon>Streptococcus</taxon>
    </lineage>
</organism>
<proteinExistence type="predicted"/>
<reference evidence="1 2" key="1">
    <citation type="submission" date="2019-11" db="EMBL/GenBank/DDBJ databases">
        <title>Streptococcus uberis isolated from clinical mastitis cases on a southeastern Queensland dairy.</title>
        <authorList>
            <person name="Workentine M.L."/>
            <person name="Price R."/>
            <person name="Olchowy T."/>
        </authorList>
    </citation>
    <scope>NUCLEOTIDE SEQUENCE [LARGE SCALE GENOMIC DNA]</scope>
    <source>
        <strain evidence="1 2">OLC4459-A17</strain>
    </source>
</reference>
<dbReference type="EMBL" id="WLXI01000029">
    <property type="protein sequence ID" value="MTD01268.1"/>
    <property type="molecule type" value="Genomic_DNA"/>
</dbReference>